<feature type="compositionally biased region" description="Basic and acidic residues" evidence="1">
    <location>
        <begin position="115"/>
        <end position="137"/>
    </location>
</feature>
<feature type="region of interest" description="Disordered" evidence="1">
    <location>
        <begin position="1"/>
        <end position="137"/>
    </location>
</feature>
<feature type="compositionally biased region" description="Polar residues" evidence="1">
    <location>
        <begin position="39"/>
        <end position="54"/>
    </location>
</feature>
<comment type="caution">
    <text evidence="2">The sequence shown here is derived from an EMBL/GenBank/DDBJ whole genome shotgun (WGS) entry which is preliminary data.</text>
</comment>
<feature type="compositionally biased region" description="Low complexity" evidence="1">
    <location>
        <begin position="81"/>
        <end position="96"/>
    </location>
</feature>
<evidence type="ECO:0000313" key="2">
    <source>
        <dbReference type="EMBL" id="OVF09053.1"/>
    </source>
</evidence>
<organism evidence="2 3">
    <name type="scientific">Clavispora lusitaniae</name>
    <name type="common">Candida lusitaniae</name>
    <dbReference type="NCBI Taxonomy" id="36911"/>
    <lineage>
        <taxon>Eukaryota</taxon>
        <taxon>Fungi</taxon>
        <taxon>Dikarya</taxon>
        <taxon>Ascomycota</taxon>
        <taxon>Saccharomycotina</taxon>
        <taxon>Pichiomycetes</taxon>
        <taxon>Metschnikowiaceae</taxon>
        <taxon>Clavispora</taxon>
    </lineage>
</organism>
<proteinExistence type="predicted"/>
<accession>A0AA91Q0G2</accession>
<dbReference type="EMBL" id="LYUB02000006">
    <property type="protein sequence ID" value="OVF09053.1"/>
    <property type="molecule type" value="Genomic_DNA"/>
</dbReference>
<dbReference type="Proteomes" id="UP000195602">
    <property type="component" value="Unassembled WGS sequence"/>
</dbReference>
<dbReference type="PANTHER" id="PTHR39398">
    <property type="entry name" value="YALI0F14311P"/>
    <property type="match status" value="1"/>
</dbReference>
<name>A0AA91Q0G2_CLALS</name>
<dbReference type="KEGG" id="clus:A9F13_06g01914"/>
<feature type="compositionally biased region" description="Polar residues" evidence="1">
    <location>
        <begin position="19"/>
        <end position="32"/>
    </location>
</feature>
<protein>
    <submittedName>
        <fullName evidence="2">Uncharacterized protein</fullName>
    </submittedName>
</protein>
<evidence type="ECO:0000256" key="1">
    <source>
        <dbReference type="SAM" id="MobiDB-lite"/>
    </source>
</evidence>
<sequence length="380" mass="42302">MSSKYRPPGLRERTLEPGSGTTSASRQGSQSNRARRSRSTYQGSRPKSSTSDSESPAVESEHRSQSQPQAARPVQPLQHARSIPTSRSSRSLHSRSFPPPQPPLVRPFTAPSRPDPTEHNQREPQQEARSGNRDEAALARQARFSAPPAQPFGFASRGDSRLQNSVAEQRAFFDRTTGALSAGSDIDAVLADLRKLREAMLHAGPSRFLKKVFLFSVRVAAPAGRYQTVVPCSTYLLQSRAASLLTGEEKLELVSLLALHISHVAGDTPRALALFFAHTGRDQAPRLWETLVSWARGDYYTWLQKYNSEPDPATFCAMTSGLGDIMRRMVHSLTCAYFQISRSEFETKFLPAGVTLATFMEEYAPHWELKEDTIVFRRRS</sequence>
<gene>
    <name evidence="2" type="ORF">A9F13_06g01914</name>
</gene>
<reference evidence="2 3" key="1">
    <citation type="submission" date="2017-04" db="EMBL/GenBank/DDBJ databases">
        <title>Draft genome of the yeast Clavispora lusitaniae type strain CBS 6936.</title>
        <authorList>
            <person name="Durrens P."/>
            <person name="Klopp C."/>
            <person name="Biteau N."/>
            <person name="Fitton-Ouhabi V."/>
            <person name="Dementhon K."/>
            <person name="Accoceberry I."/>
            <person name="Sherman D.J."/>
            <person name="Noel T."/>
        </authorList>
    </citation>
    <scope>NUCLEOTIDE SEQUENCE [LARGE SCALE GENOMIC DNA]</scope>
    <source>
        <strain evidence="2 3">CBS 6936</strain>
    </source>
</reference>
<dbReference type="AlphaFoldDB" id="A0AA91Q0G2"/>
<evidence type="ECO:0000313" key="3">
    <source>
        <dbReference type="Proteomes" id="UP000195602"/>
    </source>
</evidence>
<dbReference type="PANTHER" id="PTHR39398:SF1">
    <property type="entry name" value="CSN8_PSMD8_EIF3K DOMAIN-CONTAINING PROTEIN"/>
    <property type="match status" value="1"/>
</dbReference>